<dbReference type="OrthoDB" id="6152318at2759"/>
<feature type="chain" id="PRO_5034063855" evidence="3">
    <location>
        <begin position="25"/>
        <end position="330"/>
    </location>
</feature>
<evidence type="ECO:0000256" key="3">
    <source>
        <dbReference type="SAM" id="SignalP"/>
    </source>
</evidence>
<dbReference type="PANTHER" id="PTHR34721">
    <property type="entry name" value="PROTEIN CBG09734"/>
    <property type="match status" value="1"/>
</dbReference>
<proteinExistence type="predicted"/>
<dbReference type="RefSeq" id="XP_022345595.1">
    <property type="nucleotide sequence ID" value="XM_022489887.1"/>
</dbReference>
<dbReference type="Proteomes" id="UP000694844">
    <property type="component" value="Chromosome 5"/>
</dbReference>
<sequence length="330" mass="36457">MLLSTFKSMHLCILLTLWLTYASGEELTCWSGHDTSMSKQVCSPATTTPHEETGPPNGTISDSEAGKTYCYEMMYHESGANSTLSFQKSYVAGRLTHINASCDTELLCNSTNAWKSVQTVINDVEVTLFCCDKNNCNKNKTFHALFPVCNNMLLYNGTAAVVSREICHRAEDVCISHAQYQKEKLLSQVLKCAPAKDCNASADIDQHPQCYNETINGLVKETCCCHGDFCIPLPPNINITEFKDNNDTSPPMHVDVTRHKVLRKSKPGTDWLFVGGLIAAAVLVAVIVGSVVTVWQIKKRREAAARNQMMLSYTPISSSEVENGDLQMLL</sequence>
<protein>
    <submittedName>
        <fullName evidence="5">Uncharacterized protein LOC111138082</fullName>
    </submittedName>
</protein>
<keyword evidence="4" id="KW-1185">Reference proteome</keyword>
<dbReference type="KEGG" id="cvn:111138082"/>
<reference evidence="5" key="1">
    <citation type="submission" date="2025-08" db="UniProtKB">
        <authorList>
            <consortium name="RefSeq"/>
        </authorList>
    </citation>
    <scope>IDENTIFICATION</scope>
    <source>
        <tissue evidence="5">Whole sample</tissue>
    </source>
</reference>
<keyword evidence="2" id="KW-0472">Membrane</keyword>
<evidence type="ECO:0000313" key="5">
    <source>
        <dbReference type="RefSeq" id="XP_022345595.1"/>
    </source>
</evidence>
<dbReference type="GeneID" id="111138082"/>
<feature type="region of interest" description="Disordered" evidence="1">
    <location>
        <begin position="41"/>
        <end position="63"/>
    </location>
</feature>
<feature type="transmembrane region" description="Helical" evidence="2">
    <location>
        <begin position="271"/>
        <end position="297"/>
    </location>
</feature>
<keyword evidence="3" id="KW-0732">Signal</keyword>
<feature type="signal peptide" evidence="3">
    <location>
        <begin position="1"/>
        <end position="24"/>
    </location>
</feature>
<gene>
    <name evidence="5" type="primary">LOC111138082</name>
</gene>
<keyword evidence="2" id="KW-0812">Transmembrane</keyword>
<dbReference type="PANTHER" id="PTHR34721:SF3">
    <property type="entry name" value="ACTIVIN_RECP DOMAIN-CONTAINING PROTEIN-RELATED"/>
    <property type="match status" value="1"/>
</dbReference>
<evidence type="ECO:0000256" key="2">
    <source>
        <dbReference type="SAM" id="Phobius"/>
    </source>
</evidence>
<organism evidence="4 5">
    <name type="scientific">Crassostrea virginica</name>
    <name type="common">Eastern oyster</name>
    <dbReference type="NCBI Taxonomy" id="6565"/>
    <lineage>
        <taxon>Eukaryota</taxon>
        <taxon>Metazoa</taxon>
        <taxon>Spiralia</taxon>
        <taxon>Lophotrochozoa</taxon>
        <taxon>Mollusca</taxon>
        <taxon>Bivalvia</taxon>
        <taxon>Autobranchia</taxon>
        <taxon>Pteriomorphia</taxon>
        <taxon>Ostreida</taxon>
        <taxon>Ostreoidea</taxon>
        <taxon>Ostreidae</taxon>
        <taxon>Crassostrea</taxon>
    </lineage>
</organism>
<name>A0A8B8EZV1_CRAVI</name>
<keyword evidence="2" id="KW-1133">Transmembrane helix</keyword>
<accession>A0A8B8EZV1</accession>
<evidence type="ECO:0000256" key="1">
    <source>
        <dbReference type="SAM" id="MobiDB-lite"/>
    </source>
</evidence>
<dbReference type="AlphaFoldDB" id="A0A8B8EZV1"/>
<evidence type="ECO:0000313" key="4">
    <source>
        <dbReference type="Proteomes" id="UP000694844"/>
    </source>
</evidence>